<dbReference type="InterPro" id="IPR018712">
    <property type="entry name" value="Tle1-like_cat"/>
</dbReference>
<gene>
    <name evidence="2" type="ORF">EV131_11044</name>
</gene>
<dbReference type="PANTHER" id="PTHR33840">
    <property type="match status" value="1"/>
</dbReference>
<feature type="domain" description="T6SS Phospholipase effector Tle1-like catalytic" evidence="1">
    <location>
        <begin position="2"/>
        <end position="274"/>
    </location>
</feature>
<dbReference type="SUPFAM" id="SSF53474">
    <property type="entry name" value="alpha/beta-Hydrolases"/>
    <property type="match status" value="1"/>
</dbReference>
<evidence type="ECO:0000313" key="2">
    <source>
        <dbReference type="EMBL" id="TCU21458.1"/>
    </source>
</evidence>
<dbReference type="Gene3D" id="2.60.120.430">
    <property type="entry name" value="Galactose-binding lectin"/>
    <property type="match status" value="1"/>
</dbReference>
<sequence length="515" mass="56616">MNLVICCDGTWNTPNETEGGLPSPTNVVKLYNALAPADSSGTEQKAYYHPGVGTDGTWWDKFLGGGTGKGLDQNIMSAYRWLALNYTPGDPIWLFGFSRGAYTVRSLGGMISKCGLVDLARFASKDDALWKVVQKIFDAYRDPKPSPLRATKAMPFFNAATGENPSRQTPIHFIGVWDTVGSLGIPDDMGFLNLLDDPDDHRFHDTTLSPIVGHARHAVGLDEKRQSFIPTLWTSSGPQTDMKQLWFPGVHGDVGGGYSQSGLSDGALYWMMKEAAAEGLAFRQDALLQLKPNPRGLLHDSVQGLFKALKTRPRAAPLVAGQSLLLHASAIDRHANPPLDQGAYWPLKANLPVTVDIFARDRWNYTGVYLKKDLTYKLTATGQWLDASIRSGPEGTDDGSFQIGEVVQIASSILGGLETLTQKLTKNEQIDFWWTRREEKMPWFALVGLLANDIPPPKRTQVNKSAIERLPHEVFLIGDGAPFTPQADGYLYCFANDAWQAYDNNKGSVQLTIAS</sequence>
<protein>
    <submittedName>
        <fullName evidence="2">Alpha/beta hydrolase family protein DUF2235</fullName>
    </submittedName>
</protein>
<proteinExistence type="predicted"/>
<organism evidence="2 3">
    <name type="scientific">Rhizobium laguerreae</name>
    <dbReference type="NCBI Taxonomy" id="1076926"/>
    <lineage>
        <taxon>Bacteria</taxon>
        <taxon>Pseudomonadati</taxon>
        <taxon>Pseudomonadota</taxon>
        <taxon>Alphaproteobacteria</taxon>
        <taxon>Hyphomicrobiales</taxon>
        <taxon>Rhizobiaceae</taxon>
        <taxon>Rhizobium/Agrobacterium group</taxon>
        <taxon>Rhizobium</taxon>
    </lineage>
</organism>
<dbReference type="Proteomes" id="UP000295021">
    <property type="component" value="Unassembled WGS sequence"/>
</dbReference>
<dbReference type="EMBL" id="SMBI01000010">
    <property type="protein sequence ID" value="TCU21458.1"/>
    <property type="molecule type" value="Genomic_DNA"/>
</dbReference>
<dbReference type="GO" id="GO:0016787">
    <property type="term" value="F:hydrolase activity"/>
    <property type="evidence" value="ECO:0007669"/>
    <property type="project" value="UniProtKB-KW"/>
</dbReference>
<dbReference type="InterPro" id="IPR029058">
    <property type="entry name" value="AB_hydrolase_fold"/>
</dbReference>
<name>A0AAX2QGI2_9HYPH</name>
<evidence type="ECO:0000313" key="3">
    <source>
        <dbReference type="Proteomes" id="UP000295021"/>
    </source>
</evidence>
<comment type="caution">
    <text evidence="2">The sequence shown here is derived from an EMBL/GenBank/DDBJ whole genome shotgun (WGS) entry which is preliminary data.</text>
</comment>
<evidence type="ECO:0000259" key="1">
    <source>
        <dbReference type="Pfam" id="PF09994"/>
    </source>
</evidence>
<dbReference type="RefSeq" id="WP_132612798.1">
    <property type="nucleotide sequence ID" value="NZ_JABEQX010000002.1"/>
</dbReference>
<dbReference type="AlphaFoldDB" id="A0AAX2QGI2"/>
<accession>A0AAX2QGI2</accession>
<keyword evidence="2" id="KW-0378">Hydrolase</keyword>
<reference evidence="2 3" key="1">
    <citation type="submission" date="2019-03" db="EMBL/GenBank/DDBJ databases">
        <title>Genomic Encyclopedia of Type Strains, Phase IV (KMG-V): Genome sequencing to study the core and pangenomes of soil and plant-associated prokaryotes.</title>
        <authorList>
            <person name="Whitman W."/>
        </authorList>
    </citation>
    <scope>NUCLEOTIDE SEQUENCE [LARGE SCALE GENOMIC DNA]</scope>
    <source>
        <strain evidence="2 3">FB403</strain>
    </source>
</reference>
<dbReference type="Pfam" id="PF09994">
    <property type="entry name" value="T6SS_Tle1-like_cat"/>
    <property type="match status" value="1"/>
</dbReference>
<dbReference type="PANTHER" id="PTHR33840:SF1">
    <property type="entry name" value="TLE1 PHOSPHOLIPASE DOMAIN-CONTAINING PROTEIN"/>
    <property type="match status" value="1"/>
</dbReference>